<gene>
    <name evidence="2" type="ORF">Hypma_003571</name>
</gene>
<feature type="region of interest" description="Disordered" evidence="1">
    <location>
        <begin position="291"/>
        <end position="391"/>
    </location>
</feature>
<feature type="compositionally biased region" description="Polar residues" evidence="1">
    <location>
        <begin position="356"/>
        <end position="378"/>
    </location>
</feature>
<keyword evidence="3" id="KW-1185">Reference proteome</keyword>
<sequence>MPFSFTFKLSVPGLSNPFSSTALSAPVPPTPSTSSDSIDRRQKISRRRPSPVFDSPSKARASRKRGWEPTFAEPSQSSATYTSTGGYLDTPAKYRDMADELNLHDMEMIASDTEMPPPAKRRRGLAGSIVSTALSAALIGTAVGLTVYRLWRDRGKEPEQLSPPPPYQQGEWTPTPEPAPLQITPATPRSRKSRYPVASTSKRTIAHRRTVRPRPHLHQTPPRATSPPTSVFPNPQPEFDFGHDPMDTDTSIVETQMDWIGDKLSMLIEEGKKALNREIVIMCDAKEDEVDDGSGAWEEEHPHPTGSLSRASSMKRSTKRPRSLAPPHHSSPHLPLPHTPSPSPKKHGFDVPASISYASSHTRGMSVESGLNMTPSTSFREDERAWESPEIRESMERARARLLRNRGS</sequence>
<evidence type="ECO:0000256" key="1">
    <source>
        <dbReference type="SAM" id="MobiDB-lite"/>
    </source>
</evidence>
<evidence type="ECO:0000313" key="3">
    <source>
        <dbReference type="Proteomes" id="UP000076154"/>
    </source>
</evidence>
<dbReference type="EMBL" id="LUEZ02000137">
    <property type="protein sequence ID" value="RDB15966.1"/>
    <property type="molecule type" value="Genomic_DNA"/>
</dbReference>
<accession>A0A369JAU1</accession>
<evidence type="ECO:0000313" key="2">
    <source>
        <dbReference type="EMBL" id="RDB15966.1"/>
    </source>
</evidence>
<feature type="compositionally biased region" description="Basic residues" evidence="1">
    <location>
        <begin position="204"/>
        <end position="217"/>
    </location>
</feature>
<feature type="compositionally biased region" description="Polar residues" evidence="1">
    <location>
        <begin position="306"/>
        <end position="315"/>
    </location>
</feature>
<dbReference type="STRING" id="39966.A0A369JAU1"/>
<feature type="region of interest" description="Disordered" evidence="1">
    <location>
        <begin position="156"/>
        <end position="235"/>
    </location>
</feature>
<dbReference type="AlphaFoldDB" id="A0A369JAU1"/>
<dbReference type="InParanoid" id="A0A369JAU1"/>
<feature type="compositionally biased region" description="Polar residues" evidence="1">
    <location>
        <begin position="73"/>
        <end position="85"/>
    </location>
</feature>
<name>A0A369JAU1_HYPMA</name>
<feature type="compositionally biased region" description="Polar residues" evidence="1">
    <location>
        <begin position="222"/>
        <end position="233"/>
    </location>
</feature>
<proteinExistence type="predicted"/>
<dbReference type="OrthoDB" id="2507743at2759"/>
<protein>
    <submittedName>
        <fullName evidence="2">Uncharacterized protein</fullName>
    </submittedName>
</protein>
<dbReference type="Proteomes" id="UP000076154">
    <property type="component" value="Unassembled WGS sequence"/>
</dbReference>
<feature type="region of interest" description="Disordered" evidence="1">
    <location>
        <begin position="18"/>
        <end position="89"/>
    </location>
</feature>
<feature type="compositionally biased region" description="Pro residues" evidence="1">
    <location>
        <begin position="334"/>
        <end position="343"/>
    </location>
</feature>
<reference evidence="2" key="1">
    <citation type="submission" date="2018-04" db="EMBL/GenBank/DDBJ databases">
        <title>Whole genome sequencing of Hypsizygus marmoreus.</title>
        <authorList>
            <person name="Choi I.-G."/>
            <person name="Min B."/>
            <person name="Kim J.-G."/>
            <person name="Kim S."/>
            <person name="Oh Y.-L."/>
            <person name="Kong W.-S."/>
            <person name="Park H."/>
            <person name="Jeong J."/>
            <person name="Song E.-S."/>
        </authorList>
    </citation>
    <scope>NUCLEOTIDE SEQUENCE [LARGE SCALE GENOMIC DNA]</scope>
    <source>
        <strain evidence="2">51987-8</strain>
    </source>
</reference>
<organism evidence="2 3">
    <name type="scientific">Hypsizygus marmoreus</name>
    <name type="common">White beech mushroom</name>
    <name type="synonym">Agaricus marmoreus</name>
    <dbReference type="NCBI Taxonomy" id="39966"/>
    <lineage>
        <taxon>Eukaryota</taxon>
        <taxon>Fungi</taxon>
        <taxon>Dikarya</taxon>
        <taxon>Basidiomycota</taxon>
        <taxon>Agaricomycotina</taxon>
        <taxon>Agaricomycetes</taxon>
        <taxon>Agaricomycetidae</taxon>
        <taxon>Agaricales</taxon>
        <taxon>Tricholomatineae</taxon>
        <taxon>Lyophyllaceae</taxon>
        <taxon>Hypsizygus</taxon>
    </lineage>
</organism>
<comment type="caution">
    <text evidence="2">The sequence shown here is derived from an EMBL/GenBank/DDBJ whole genome shotgun (WGS) entry which is preliminary data.</text>
</comment>
<feature type="compositionally biased region" description="Basic and acidic residues" evidence="1">
    <location>
        <begin position="379"/>
        <end position="391"/>
    </location>
</feature>